<dbReference type="Proteomes" id="UP000236910">
    <property type="component" value="Unassembled WGS sequence"/>
</dbReference>
<dbReference type="EMBL" id="PNIX01000034">
    <property type="protein sequence ID" value="PMP84144.1"/>
    <property type="molecule type" value="Genomic_DNA"/>
</dbReference>
<dbReference type="InterPro" id="IPR001623">
    <property type="entry name" value="DnaJ_domain"/>
</dbReference>
<dbReference type="SMART" id="SM00271">
    <property type="entry name" value="DnaJ"/>
    <property type="match status" value="1"/>
</dbReference>
<accession>A0A2J6X9L4</accession>
<dbReference type="Gene3D" id="1.10.287.110">
    <property type="entry name" value="DnaJ domain"/>
    <property type="match status" value="1"/>
</dbReference>
<organism evidence="4 5">
    <name type="scientific">Caldisericum exile</name>
    <dbReference type="NCBI Taxonomy" id="693075"/>
    <lineage>
        <taxon>Bacteria</taxon>
        <taxon>Pseudomonadati</taxon>
        <taxon>Caldisericota/Cryosericota group</taxon>
        <taxon>Caldisericota</taxon>
        <taxon>Caldisericia</taxon>
        <taxon>Caldisericales</taxon>
        <taxon>Caldisericaceae</taxon>
        <taxon>Caldisericum</taxon>
    </lineage>
</organism>
<evidence type="ECO:0000259" key="3">
    <source>
        <dbReference type="PROSITE" id="PS50076"/>
    </source>
</evidence>
<feature type="transmembrane region" description="Helical" evidence="2">
    <location>
        <begin position="194"/>
        <end position="215"/>
    </location>
</feature>
<dbReference type="Pfam" id="PF00226">
    <property type="entry name" value="DnaJ"/>
    <property type="match status" value="1"/>
</dbReference>
<dbReference type="SUPFAM" id="SSF46565">
    <property type="entry name" value="Chaperone J-domain"/>
    <property type="match status" value="1"/>
</dbReference>
<dbReference type="AlphaFoldDB" id="A0A2J6X9L4"/>
<dbReference type="CDD" id="cd06257">
    <property type="entry name" value="DnaJ"/>
    <property type="match status" value="1"/>
</dbReference>
<dbReference type="InterPro" id="IPR050817">
    <property type="entry name" value="DjlA_DnaK_co-chaperone"/>
</dbReference>
<keyword evidence="2" id="KW-1133">Transmembrane helix</keyword>
<reference evidence="4 5" key="1">
    <citation type="submission" date="2018-01" db="EMBL/GenBank/DDBJ databases">
        <title>Metagenomic assembled genomes from two thermal pools in the Uzon Caldera, Kamchatka, Russia.</title>
        <authorList>
            <person name="Wilkins L."/>
            <person name="Ettinger C."/>
        </authorList>
    </citation>
    <scope>NUCLEOTIDE SEQUENCE [LARGE SCALE GENOMIC DNA]</scope>
    <source>
        <strain evidence="4">ARK-10</strain>
    </source>
</reference>
<evidence type="ECO:0000256" key="1">
    <source>
        <dbReference type="SAM" id="MobiDB-lite"/>
    </source>
</evidence>
<evidence type="ECO:0000313" key="5">
    <source>
        <dbReference type="Proteomes" id="UP000236910"/>
    </source>
</evidence>
<dbReference type="PROSITE" id="PS50076">
    <property type="entry name" value="DNAJ_2"/>
    <property type="match status" value="1"/>
</dbReference>
<proteinExistence type="predicted"/>
<feature type="transmembrane region" description="Helical" evidence="2">
    <location>
        <begin position="221"/>
        <end position="239"/>
    </location>
</feature>
<sequence length="279" mass="31864">MKDPYEVLGISKNASLKEIKNAYRIKIKEWHPDNFINDPKKKKIAEEMTREIIEAYKYLIQNADSSKEYKERYSDDSYTNQDYDQSAKNYNQGSGSAYREDAAYSNYESYSNSESYSQKSKEPISSFVLGIISLIIAFMSPVWWNLPITLEISKEIMNILGIYIIGPIIGIITVYVLIAHFLSSEKESNRDWIVVFLVAMFFLWAIIIYILSLLAPFLKDIIVSGIMLVFPALSVIYSFKEGKIYKAKNGGSRFSALGLSFGIMAFILFIVHFSNGLTI</sequence>
<feature type="transmembrane region" description="Helical" evidence="2">
    <location>
        <begin position="251"/>
        <end position="273"/>
    </location>
</feature>
<dbReference type="InterPro" id="IPR036869">
    <property type="entry name" value="J_dom_sf"/>
</dbReference>
<feature type="region of interest" description="Disordered" evidence="1">
    <location>
        <begin position="70"/>
        <end position="96"/>
    </location>
</feature>
<feature type="compositionally biased region" description="Polar residues" evidence="1">
    <location>
        <begin position="76"/>
        <end position="95"/>
    </location>
</feature>
<evidence type="ECO:0000256" key="2">
    <source>
        <dbReference type="SAM" id="Phobius"/>
    </source>
</evidence>
<name>A0A2J6X9L4_9BACT</name>
<protein>
    <recommendedName>
        <fullName evidence="3">J domain-containing protein</fullName>
    </recommendedName>
</protein>
<gene>
    <name evidence="4" type="ORF">C0175_00570</name>
</gene>
<evidence type="ECO:0000313" key="4">
    <source>
        <dbReference type="EMBL" id="PMP84144.1"/>
    </source>
</evidence>
<feature type="transmembrane region" description="Helical" evidence="2">
    <location>
        <begin position="124"/>
        <end position="144"/>
    </location>
</feature>
<comment type="caution">
    <text evidence="4">The sequence shown here is derived from an EMBL/GenBank/DDBJ whole genome shotgun (WGS) entry which is preliminary data.</text>
</comment>
<feature type="domain" description="J" evidence="3">
    <location>
        <begin position="3"/>
        <end position="74"/>
    </location>
</feature>
<keyword evidence="2" id="KW-0812">Transmembrane</keyword>
<keyword evidence="2" id="KW-0472">Membrane</keyword>
<feature type="transmembrane region" description="Helical" evidence="2">
    <location>
        <begin position="156"/>
        <end position="182"/>
    </location>
</feature>
<dbReference type="PRINTS" id="PR00625">
    <property type="entry name" value="JDOMAIN"/>
</dbReference>
<dbReference type="PANTHER" id="PTHR24074">
    <property type="entry name" value="CO-CHAPERONE PROTEIN DJLA"/>
    <property type="match status" value="1"/>
</dbReference>